<dbReference type="EMBL" id="CP063065">
    <property type="protein sequence ID" value="QOQ78905.1"/>
    <property type="molecule type" value="Genomic_DNA"/>
</dbReference>
<accession>A0A7M1KRT8</accession>
<organism evidence="1 2">
    <name type="scientific">Aerococcus urinaeequi</name>
    <dbReference type="NCBI Taxonomy" id="51665"/>
    <lineage>
        <taxon>Bacteria</taxon>
        <taxon>Bacillati</taxon>
        <taxon>Bacillota</taxon>
        <taxon>Bacilli</taxon>
        <taxon>Lactobacillales</taxon>
        <taxon>Aerococcaceae</taxon>
        <taxon>Aerococcus</taxon>
    </lineage>
</organism>
<evidence type="ECO:0000313" key="2">
    <source>
        <dbReference type="Proteomes" id="UP000595091"/>
    </source>
</evidence>
<gene>
    <name evidence="1" type="ORF">IMX20_07945</name>
</gene>
<dbReference type="Proteomes" id="UP000595091">
    <property type="component" value="Chromosome"/>
</dbReference>
<proteinExistence type="predicted"/>
<sequence>MEKLKFEECFLKSQSTYISVEKLKVIYDQLDGEYEQHYRGDLYCPECYSVQLSFHPNAKTPHFRTQGTHKEDCSYNFEPANQRQMKEYLENQWNHDEIETKLKACLNLLFNTNPLNSTKIADTFSSKLSKDTDQLTINVGPRRKSIPRKN</sequence>
<evidence type="ECO:0000313" key="1">
    <source>
        <dbReference type="EMBL" id="QOQ78905.1"/>
    </source>
</evidence>
<protein>
    <submittedName>
        <fullName evidence="1">Uncharacterized protein</fullName>
    </submittedName>
</protein>
<dbReference type="AlphaFoldDB" id="A0A7M1KRT8"/>
<reference evidence="1 2" key="1">
    <citation type="submission" date="2020-10" db="EMBL/GenBank/DDBJ databases">
        <title>Plasmid carrying two tetracycline resistance determinant.</title>
        <authorList>
            <person name="Yang Q."/>
        </authorList>
    </citation>
    <scope>NUCLEOTIDE SEQUENCE [LARGE SCALE GENOMIC DNA]</scope>
    <source>
        <strain evidence="1 2">T43</strain>
    </source>
</reference>
<name>A0A7M1KRT8_9LACT</name>
<dbReference type="RefSeq" id="WP_197558325.1">
    <property type="nucleotide sequence ID" value="NZ_CP063065.1"/>
</dbReference>